<dbReference type="SUPFAM" id="SSF51735">
    <property type="entry name" value="NAD(P)-binding Rossmann-fold domains"/>
    <property type="match status" value="1"/>
</dbReference>
<evidence type="ECO:0000256" key="2">
    <source>
        <dbReference type="ARBA" id="ARBA00023002"/>
    </source>
</evidence>
<feature type="domain" description="Ketoreductase" evidence="4">
    <location>
        <begin position="6"/>
        <end position="185"/>
    </location>
</feature>
<dbReference type="RefSeq" id="WP_089685589.1">
    <property type="nucleotide sequence ID" value="NZ_FNFO01000009.1"/>
</dbReference>
<dbReference type="Pfam" id="PF00106">
    <property type="entry name" value="adh_short"/>
    <property type="match status" value="1"/>
</dbReference>
<dbReference type="PRINTS" id="PR00081">
    <property type="entry name" value="GDHRDH"/>
</dbReference>
<protein>
    <submittedName>
        <fullName evidence="5">NADP-dependent 3-hydroxy acid dehydrogenase YdfG</fullName>
    </submittedName>
</protein>
<dbReference type="PRINTS" id="PR00080">
    <property type="entry name" value="SDRFAMILY"/>
</dbReference>
<dbReference type="STRING" id="1075417.SAMN05421823_10997"/>
<dbReference type="AlphaFoldDB" id="A0A1G9P6S7"/>
<keyword evidence="6" id="KW-1185">Reference proteome</keyword>
<dbReference type="InterPro" id="IPR057326">
    <property type="entry name" value="KR_dom"/>
</dbReference>
<evidence type="ECO:0000256" key="1">
    <source>
        <dbReference type="ARBA" id="ARBA00006484"/>
    </source>
</evidence>
<evidence type="ECO:0000313" key="5">
    <source>
        <dbReference type="EMBL" id="SDL94414.1"/>
    </source>
</evidence>
<evidence type="ECO:0000259" key="4">
    <source>
        <dbReference type="SMART" id="SM00822"/>
    </source>
</evidence>
<keyword evidence="2" id="KW-0560">Oxidoreductase</keyword>
<accession>A0A1G9P6S7</accession>
<dbReference type="InterPro" id="IPR051911">
    <property type="entry name" value="SDR_oxidoreductase"/>
</dbReference>
<dbReference type="GO" id="GO:0016491">
    <property type="term" value="F:oxidoreductase activity"/>
    <property type="evidence" value="ECO:0007669"/>
    <property type="project" value="UniProtKB-KW"/>
</dbReference>
<dbReference type="CDD" id="cd05374">
    <property type="entry name" value="17beta-HSD-like_SDR_c"/>
    <property type="match status" value="1"/>
</dbReference>
<dbReference type="PANTHER" id="PTHR43976:SF16">
    <property type="entry name" value="SHORT-CHAIN DEHYDROGENASE_REDUCTASE FAMILY PROTEIN"/>
    <property type="match status" value="1"/>
</dbReference>
<dbReference type="InterPro" id="IPR036291">
    <property type="entry name" value="NAD(P)-bd_dom_sf"/>
</dbReference>
<comment type="similarity">
    <text evidence="1 3">Belongs to the short-chain dehydrogenases/reductases (SDR) family.</text>
</comment>
<dbReference type="SMART" id="SM00822">
    <property type="entry name" value="PKS_KR"/>
    <property type="match status" value="1"/>
</dbReference>
<reference evidence="5 6" key="1">
    <citation type="submission" date="2016-10" db="EMBL/GenBank/DDBJ databases">
        <authorList>
            <person name="de Groot N.N."/>
        </authorList>
    </citation>
    <scope>NUCLEOTIDE SEQUENCE [LARGE SCALE GENOMIC DNA]</scope>
    <source>
        <strain evidence="5 6">DSM 25186</strain>
    </source>
</reference>
<evidence type="ECO:0000313" key="6">
    <source>
        <dbReference type="Proteomes" id="UP000198510"/>
    </source>
</evidence>
<dbReference type="EMBL" id="FNFO01000009">
    <property type="protein sequence ID" value="SDL94414.1"/>
    <property type="molecule type" value="Genomic_DNA"/>
</dbReference>
<dbReference type="Gene3D" id="3.40.50.720">
    <property type="entry name" value="NAD(P)-binding Rossmann-like Domain"/>
    <property type="match status" value="1"/>
</dbReference>
<evidence type="ECO:0000256" key="3">
    <source>
        <dbReference type="RuleBase" id="RU000363"/>
    </source>
</evidence>
<dbReference type="PANTHER" id="PTHR43976">
    <property type="entry name" value="SHORT CHAIN DEHYDROGENASE"/>
    <property type="match status" value="1"/>
</dbReference>
<gene>
    <name evidence="5" type="ORF">SAMN05421823_10997</name>
</gene>
<proteinExistence type="inferred from homology"/>
<name>A0A1G9P6S7_9BACT</name>
<dbReference type="InterPro" id="IPR002347">
    <property type="entry name" value="SDR_fam"/>
</dbReference>
<dbReference type="OrthoDB" id="9786056at2"/>
<dbReference type="Proteomes" id="UP000198510">
    <property type="component" value="Unassembled WGS sequence"/>
</dbReference>
<organism evidence="5 6">
    <name type="scientific">Catalinimonas alkaloidigena</name>
    <dbReference type="NCBI Taxonomy" id="1075417"/>
    <lineage>
        <taxon>Bacteria</taxon>
        <taxon>Pseudomonadati</taxon>
        <taxon>Bacteroidota</taxon>
        <taxon>Cytophagia</taxon>
        <taxon>Cytophagales</taxon>
        <taxon>Catalimonadaceae</taxon>
        <taxon>Catalinimonas</taxon>
    </lineage>
</organism>
<sequence length="290" mass="32065">METHKKVWLVTGSGNGLGRNIVEAALQAGHAVVATARNTKQLDDLSVQYGSQILIAELDVTDESQAKEVVKLAFDTFGHIDVLVNNAGYGDNRPFEQVPAEEFRKLVETCFFGVVTLTREVLPLMRQQRSGHIIQISSGGGRMATAGNAAYHASKWAIGGFTEGLAQETATFNVKVTALEPGGMRTNWGKRAFKNTIELLPEYEPTIGATIKYLETYWGHENSDPNKVAQIILKISEADQVPPHILIGSDAYTLAKEASEKRWQDAEQWKEVSEYADFESHMVLPDFLKK</sequence>